<dbReference type="PROSITE" id="PS00889">
    <property type="entry name" value="CNMP_BINDING_2"/>
    <property type="match status" value="1"/>
</dbReference>
<dbReference type="Proteomes" id="UP000191110">
    <property type="component" value="Unassembled WGS sequence"/>
</dbReference>
<dbReference type="PROSITE" id="PS50042">
    <property type="entry name" value="CNMP_BINDING_3"/>
    <property type="match status" value="1"/>
</dbReference>
<evidence type="ECO:0000313" key="3">
    <source>
        <dbReference type="Proteomes" id="UP000191110"/>
    </source>
</evidence>
<dbReference type="InterPro" id="IPR050503">
    <property type="entry name" value="cAMP-dep_PK_reg_su-like"/>
</dbReference>
<comment type="caution">
    <text evidence="2">The sequence shown here is derived from an EMBL/GenBank/DDBJ whole genome shotgun (WGS) entry which is preliminary data.</text>
</comment>
<gene>
    <name evidence="2" type="ORF">BOW53_04370</name>
</gene>
<dbReference type="PANTHER" id="PTHR11635">
    <property type="entry name" value="CAMP-DEPENDENT PROTEIN KINASE REGULATORY CHAIN"/>
    <property type="match status" value="1"/>
</dbReference>
<dbReference type="InterPro" id="IPR014710">
    <property type="entry name" value="RmlC-like_jellyroll"/>
</dbReference>
<feature type="domain" description="Cyclic nucleotide-binding" evidence="1">
    <location>
        <begin position="11"/>
        <end position="109"/>
    </location>
</feature>
<dbReference type="InterPro" id="IPR018490">
    <property type="entry name" value="cNMP-bd_dom_sf"/>
</dbReference>
<dbReference type="CDD" id="cd00038">
    <property type="entry name" value="CAP_ED"/>
    <property type="match status" value="1"/>
</dbReference>
<reference evidence="2 3" key="1">
    <citation type="submission" date="2016-11" db="EMBL/GenBank/DDBJ databases">
        <title>Mixed transmission modes and dynamic genome evolution in an obligate animal-bacterial symbiosis.</title>
        <authorList>
            <person name="Russell S.L."/>
            <person name="Corbett-Detig R.B."/>
            <person name="Cavanaugh C.M."/>
        </authorList>
    </citation>
    <scope>NUCLEOTIDE SEQUENCE [LARGE SCALE GENOMIC DNA]</scope>
    <source>
        <strain evidence="2">Sveles-Q1</strain>
    </source>
</reference>
<proteinExistence type="predicted"/>
<keyword evidence="3" id="KW-1185">Reference proteome</keyword>
<dbReference type="AlphaFoldDB" id="A0A1T2L8U2"/>
<sequence length="338" mass="38804">MDDICENNTLLTHDDLTTIGRHAESITYSANRIIFAEGDEPDGVYFICEGQILILTNKFTSQEQISKLEKGSYFGEMAVLDQGLRAASAVADSDCELLKLDQDTFMELMKTGNRTALKINDMLAARYEELILTEDIMSKSGLNSNKLHVSIKGDPSLRESAFSRDRYDSIADKALSELLPILEDLILNHCPYQFFLSLSSEEVRIMSVFEPFGGQIHSCNKLLDKNYIKRHFPKIDYLEKTELIRELYKTLSKNRAFESTSGHYRKIMNNYYNNWQPVSKDEIKRTLSNIPALRTLPNFYIRNFSISMVHDAIRMQFNCDGTHIVSNDELLNFMKQNV</sequence>
<protein>
    <recommendedName>
        <fullName evidence="1">Cyclic nucleotide-binding domain-containing protein</fullName>
    </recommendedName>
</protein>
<dbReference type="EMBL" id="MPRL01000011">
    <property type="protein sequence ID" value="OOZ41356.1"/>
    <property type="molecule type" value="Genomic_DNA"/>
</dbReference>
<dbReference type="SMART" id="SM00100">
    <property type="entry name" value="cNMP"/>
    <property type="match status" value="1"/>
</dbReference>
<dbReference type="OrthoDB" id="9782072at2"/>
<evidence type="ECO:0000313" key="2">
    <source>
        <dbReference type="EMBL" id="OOZ41356.1"/>
    </source>
</evidence>
<organism evidence="2 3">
    <name type="scientific">Solemya pervernicosa gill symbiont</name>
    <dbReference type="NCBI Taxonomy" id="642797"/>
    <lineage>
        <taxon>Bacteria</taxon>
        <taxon>Pseudomonadati</taxon>
        <taxon>Pseudomonadota</taxon>
        <taxon>Gammaproteobacteria</taxon>
        <taxon>sulfur-oxidizing symbionts</taxon>
    </lineage>
</organism>
<dbReference type="RefSeq" id="WP_078482860.1">
    <property type="nucleotide sequence ID" value="NZ_MPRL01000011.1"/>
</dbReference>
<dbReference type="SUPFAM" id="SSF51206">
    <property type="entry name" value="cAMP-binding domain-like"/>
    <property type="match status" value="1"/>
</dbReference>
<evidence type="ECO:0000259" key="1">
    <source>
        <dbReference type="PROSITE" id="PS50042"/>
    </source>
</evidence>
<dbReference type="PANTHER" id="PTHR11635:SF152">
    <property type="entry name" value="CAMP-DEPENDENT PROTEIN KINASE TYPE I REGULATORY SUBUNIT-RELATED"/>
    <property type="match status" value="1"/>
</dbReference>
<dbReference type="Pfam" id="PF00027">
    <property type="entry name" value="cNMP_binding"/>
    <property type="match status" value="1"/>
</dbReference>
<name>A0A1T2L8U2_9GAMM</name>
<dbReference type="InterPro" id="IPR000595">
    <property type="entry name" value="cNMP-bd_dom"/>
</dbReference>
<dbReference type="GO" id="GO:0005829">
    <property type="term" value="C:cytosol"/>
    <property type="evidence" value="ECO:0007669"/>
    <property type="project" value="TreeGrafter"/>
</dbReference>
<dbReference type="InterPro" id="IPR018488">
    <property type="entry name" value="cNMP-bd_CS"/>
</dbReference>
<dbReference type="Gene3D" id="2.60.120.10">
    <property type="entry name" value="Jelly Rolls"/>
    <property type="match status" value="1"/>
</dbReference>
<dbReference type="GO" id="GO:0005952">
    <property type="term" value="C:cAMP-dependent protein kinase complex"/>
    <property type="evidence" value="ECO:0007669"/>
    <property type="project" value="InterPro"/>
</dbReference>
<accession>A0A1T2L8U2</accession>